<feature type="compositionally biased region" description="Basic and acidic residues" evidence="11">
    <location>
        <begin position="403"/>
        <end position="416"/>
    </location>
</feature>
<keyword evidence="8" id="KW-0539">Nucleus</keyword>
<comment type="subcellular location">
    <subcellularLocation>
        <location evidence="1">Nucleus</location>
    </subcellularLocation>
</comment>
<dbReference type="GO" id="GO:0005634">
    <property type="term" value="C:nucleus"/>
    <property type="evidence" value="ECO:0007669"/>
    <property type="project" value="UniProtKB-SubCell"/>
</dbReference>
<evidence type="ECO:0000313" key="13">
    <source>
        <dbReference type="EMBL" id="KAK3366890.1"/>
    </source>
</evidence>
<evidence type="ECO:0000256" key="11">
    <source>
        <dbReference type="SAM" id="MobiDB-lite"/>
    </source>
</evidence>
<dbReference type="Pfam" id="PF00096">
    <property type="entry name" value="zf-C2H2"/>
    <property type="match status" value="2"/>
</dbReference>
<organism evidence="13 14">
    <name type="scientific">Lasiosphaeria ovina</name>
    <dbReference type="NCBI Taxonomy" id="92902"/>
    <lineage>
        <taxon>Eukaryota</taxon>
        <taxon>Fungi</taxon>
        <taxon>Dikarya</taxon>
        <taxon>Ascomycota</taxon>
        <taxon>Pezizomycotina</taxon>
        <taxon>Sordariomycetes</taxon>
        <taxon>Sordariomycetidae</taxon>
        <taxon>Sordariales</taxon>
        <taxon>Lasiosphaeriaceae</taxon>
        <taxon>Lasiosphaeria</taxon>
    </lineage>
</organism>
<feature type="compositionally biased region" description="Polar residues" evidence="11">
    <location>
        <begin position="26"/>
        <end position="53"/>
    </location>
</feature>
<dbReference type="FunFam" id="3.30.160.60:FF:000793">
    <property type="entry name" value="C2H2 finger domain protein FlbC"/>
    <property type="match status" value="1"/>
</dbReference>
<accession>A0AAE0JZJ3</accession>
<keyword evidence="5" id="KW-0862">Zinc</keyword>
<dbReference type="Gene3D" id="3.30.160.60">
    <property type="entry name" value="Classic Zinc Finger"/>
    <property type="match status" value="2"/>
</dbReference>
<evidence type="ECO:0000256" key="8">
    <source>
        <dbReference type="ARBA" id="ARBA00023242"/>
    </source>
</evidence>
<feature type="compositionally biased region" description="Low complexity" evidence="11">
    <location>
        <begin position="73"/>
        <end position="102"/>
    </location>
</feature>
<evidence type="ECO:0000256" key="4">
    <source>
        <dbReference type="ARBA" id="ARBA00022771"/>
    </source>
</evidence>
<dbReference type="InterPro" id="IPR013087">
    <property type="entry name" value="Znf_C2H2_type"/>
</dbReference>
<keyword evidence="7" id="KW-0804">Transcription</keyword>
<dbReference type="PANTHER" id="PTHR23233:SF84">
    <property type="entry name" value="FI23031P1"/>
    <property type="match status" value="1"/>
</dbReference>
<evidence type="ECO:0000256" key="3">
    <source>
        <dbReference type="ARBA" id="ARBA00022737"/>
    </source>
</evidence>
<dbReference type="InterPro" id="IPR036236">
    <property type="entry name" value="Znf_C2H2_sf"/>
</dbReference>
<dbReference type="SMART" id="SM00355">
    <property type="entry name" value="ZnF_C2H2"/>
    <property type="match status" value="2"/>
</dbReference>
<keyword evidence="6" id="KW-0805">Transcription regulation</keyword>
<feature type="domain" description="C2H2-type" evidence="12">
    <location>
        <begin position="339"/>
        <end position="366"/>
    </location>
</feature>
<reference evidence="13" key="2">
    <citation type="submission" date="2023-06" db="EMBL/GenBank/DDBJ databases">
        <authorList>
            <consortium name="Lawrence Berkeley National Laboratory"/>
            <person name="Haridas S."/>
            <person name="Hensen N."/>
            <person name="Bonometti L."/>
            <person name="Westerberg I."/>
            <person name="Brannstrom I.O."/>
            <person name="Guillou S."/>
            <person name="Cros-Aarteil S."/>
            <person name="Calhoun S."/>
            <person name="Kuo A."/>
            <person name="Mondo S."/>
            <person name="Pangilinan J."/>
            <person name="Riley R."/>
            <person name="Labutti K."/>
            <person name="Andreopoulos B."/>
            <person name="Lipzen A."/>
            <person name="Chen C."/>
            <person name="Yanf M."/>
            <person name="Daum C."/>
            <person name="Ng V."/>
            <person name="Clum A."/>
            <person name="Steindorff A."/>
            <person name="Ohm R."/>
            <person name="Martin F."/>
            <person name="Silar P."/>
            <person name="Natvig D."/>
            <person name="Lalanne C."/>
            <person name="Gautier V."/>
            <person name="Ament-Velasquez S.L."/>
            <person name="Kruys A."/>
            <person name="Hutchinson M.I."/>
            <person name="Powell A.J."/>
            <person name="Barry K."/>
            <person name="Miller A.N."/>
            <person name="Grigoriev I.V."/>
            <person name="Debuchy R."/>
            <person name="Gladieux P."/>
            <person name="Thoren M.H."/>
            <person name="Johannesson H."/>
        </authorList>
    </citation>
    <scope>NUCLEOTIDE SEQUENCE</scope>
    <source>
        <strain evidence="13">CBS 958.72</strain>
    </source>
</reference>
<sequence length="416" mass="44474">MTMTIDANQHRFGPLSFDHMSSYSSHPHFTNPWTSSSSAAAPGSQNGGQSLFVGSQDGGNLPHLNLNSLQKQAQHSSRSGSASSMSSYASLPSTTASAASPPMGDVYRQQDLLPMSQDLLNLNRLQHPSTTAAYDTSAYTTAASPVNAPYASSSAAYGQLGYPPAPMRTFAVATEDSSRRYSQPSVASSFMDLHASAVGGARLPRISLSDYDRRGLAQDDQRGFRDAIEASHGMLSMSQDTPRNIYEVRNRGRGSGDSYGFPSAHSTNSSVSSAGFSGYYGGSVDGSVSDYSTTGSDMESLPGRTLPRPQGLMSGQPPAPQSMMGSFSSKVSSSTQKKHKCKVCDKRFTRPSSLQTHMYSHTGEKPHTCEVEGCGRQFSVVSNLRRHKKVHKNPGETPSDTGSEDHQTGSEDHQSE</sequence>
<evidence type="ECO:0000256" key="10">
    <source>
        <dbReference type="PROSITE-ProRule" id="PRU00042"/>
    </source>
</evidence>
<dbReference type="SUPFAM" id="SSF57667">
    <property type="entry name" value="beta-beta-alpha zinc fingers"/>
    <property type="match status" value="1"/>
</dbReference>
<evidence type="ECO:0000256" key="9">
    <source>
        <dbReference type="ARBA" id="ARBA00038474"/>
    </source>
</evidence>
<evidence type="ECO:0000256" key="1">
    <source>
        <dbReference type="ARBA" id="ARBA00004123"/>
    </source>
</evidence>
<dbReference type="PROSITE" id="PS00028">
    <property type="entry name" value="ZINC_FINGER_C2H2_1"/>
    <property type="match status" value="2"/>
</dbReference>
<keyword evidence="4 10" id="KW-0863">Zinc-finger</keyword>
<evidence type="ECO:0000256" key="7">
    <source>
        <dbReference type="ARBA" id="ARBA00023163"/>
    </source>
</evidence>
<feature type="region of interest" description="Disordered" evidence="11">
    <location>
        <begin position="385"/>
        <end position="416"/>
    </location>
</feature>
<keyword evidence="2" id="KW-0479">Metal-binding</keyword>
<proteinExistence type="inferred from homology"/>
<gene>
    <name evidence="13" type="ORF">B0T24DRAFT_371190</name>
</gene>
<dbReference type="FunFam" id="3.30.160.60:FF:000624">
    <property type="entry name" value="zinc finger protein 697"/>
    <property type="match status" value="1"/>
</dbReference>
<dbReference type="GO" id="GO:0008270">
    <property type="term" value="F:zinc ion binding"/>
    <property type="evidence" value="ECO:0007669"/>
    <property type="project" value="UniProtKB-KW"/>
</dbReference>
<feature type="region of interest" description="Disordered" evidence="11">
    <location>
        <begin position="290"/>
        <end position="332"/>
    </location>
</feature>
<dbReference type="GO" id="GO:0000981">
    <property type="term" value="F:DNA-binding transcription factor activity, RNA polymerase II-specific"/>
    <property type="evidence" value="ECO:0007669"/>
    <property type="project" value="TreeGrafter"/>
</dbReference>
<dbReference type="AlphaFoldDB" id="A0AAE0JZJ3"/>
<protein>
    <recommendedName>
        <fullName evidence="12">C2H2-type domain-containing protein</fullName>
    </recommendedName>
</protein>
<dbReference type="PROSITE" id="PS50157">
    <property type="entry name" value="ZINC_FINGER_C2H2_2"/>
    <property type="match status" value="2"/>
</dbReference>
<comment type="caution">
    <text evidence="13">The sequence shown here is derived from an EMBL/GenBank/DDBJ whole genome shotgun (WGS) entry which is preliminary data.</text>
</comment>
<evidence type="ECO:0000256" key="2">
    <source>
        <dbReference type="ARBA" id="ARBA00022723"/>
    </source>
</evidence>
<comment type="similarity">
    <text evidence="9">Belongs to the sal C2H2-type zinc-finger protein family.</text>
</comment>
<feature type="region of interest" description="Disordered" evidence="11">
    <location>
        <begin position="26"/>
        <end position="106"/>
    </location>
</feature>
<evidence type="ECO:0000259" key="12">
    <source>
        <dbReference type="PROSITE" id="PS50157"/>
    </source>
</evidence>
<dbReference type="Proteomes" id="UP001287356">
    <property type="component" value="Unassembled WGS sequence"/>
</dbReference>
<reference evidence="13" key="1">
    <citation type="journal article" date="2023" name="Mol. Phylogenet. Evol.">
        <title>Genome-scale phylogeny and comparative genomics of the fungal order Sordariales.</title>
        <authorList>
            <person name="Hensen N."/>
            <person name="Bonometti L."/>
            <person name="Westerberg I."/>
            <person name="Brannstrom I.O."/>
            <person name="Guillou S."/>
            <person name="Cros-Aarteil S."/>
            <person name="Calhoun S."/>
            <person name="Haridas S."/>
            <person name="Kuo A."/>
            <person name="Mondo S."/>
            <person name="Pangilinan J."/>
            <person name="Riley R."/>
            <person name="LaButti K."/>
            <person name="Andreopoulos B."/>
            <person name="Lipzen A."/>
            <person name="Chen C."/>
            <person name="Yan M."/>
            <person name="Daum C."/>
            <person name="Ng V."/>
            <person name="Clum A."/>
            <person name="Steindorff A."/>
            <person name="Ohm R.A."/>
            <person name="Martin F."/>
            <person name="Silar P."/>
            <person name="Natvig D.O."/>
            <person name="Lalanne C."/>
            <person name="Gautier V."/>
            <person name="Ament-Velasquez S.L."/>
            <person name="Kruys A."/>
            <person name="Hutchinson M.I."/>
            <person name="Powell A.J."/>
            <person name="Barry K."/>
            <person name="Miller A.N."/>
            <person name="Grigoriev I.V."/>
            <person name="Debuchy R."/>
            <person name="Gladieux P."/>
            <person name="Hiltunen Thoren M."/>
            <person name="Johannesson H."/>
        </authorList>
    </citation>
    <scope>NUCLEOTIDE SEQUENCE</scope>
    <source>
        <strain evidence="13">CBS 958.72</strain>
    </source>
</reference>
<dbReference type="EMBL" id="JAULSN010000007">
    <property type="protein sequence ID" value="KAK3366890.1"/>
    <property type="molecule type" value="Genomic_DNA"/>
</dbReference>
<evidence type="ECO:0000256" key="6">
    <source>
        <dbReference type="ARBA" id="ARBA00023015"/>
    </source>
</evidence>
<keyword evidence="14" id="KW-1185">Reference proteome</keyword>
<feature type="domain" description="C2H2-type" evidence="12">
    <location>
        <begin position="367"/>
        <end position="396"/>
    </location>
</feature>
<evidence type="ECO:0000256" key="5">
    <source>
        <dbReference type="ARBA" id="ARBA00022833"/>
    </source>
</evidence>
<keyword evidence="3" id="KW-0677">Repeat</keyword>
<dbReference type="GO" id="GO:0000978">
    <property type="term" value="F:RNA polymerase II cis-regulatory region sequence-specific DNA binding"/>
    <property type="evidence" value="ECO:0007669"/>
    <property type="project" value="TreeGrafter"/>
</dbReference>
<dbReference type="PANTHER" id="PTHR23233">
    <property type="entry name" value="SAL-LIKE PROTEIN"/>
    <property type="match status" value="1"/>
</dbReference>
<evidence type="ECO:0000313" key="14">
    <source>
        <dbReference type="Proteomes" id="UP001287356"/>
    </source>
</evidence>
<dbReference type="InterPro" id="IPR051565">
    <property type="entry name" value="Sal_C2H2-zinc-finger"/>
</dbReference>
<name>A0AAE0JZJ3_9PEZI</name>